<reference evidence="2" key="1">
    <citation type="submission" date="2016-06" db="EMBL/GenBank/DDBJ databases">
        <title>Parallel loss of symbiosis genes in relatives of nitrogen-fixing non-legume Parasponia.</title>
        <authorList>
            <person name="Van Velzen R."/>
            <person name="Holmer R."/>
            <person name="Bu F."/>
            <person name="Rutten L."/>
            <person name="Van Zeijl A."/>
            <person name="Liu W."/>
            <person name="Santuari L."/>
            <person name="Cao Q."/>
            <person name="Sharma T."/>
            <person name="Shen D."/>
            <person name="Roswanjaya Y."/>
            <person name="Wardhani T."/>
            <person name="Kalhor M.S."/>
            <person name="Jansen J."/>
            <person name="Van den Hoogen J."/>
            <person name="Gungor B."/>
            <person name="Hartog M."/>
            <person name="Hontelez J."/>
            <person name="Verver J."/>
            <person name="Yang W.-C."/>
            <person name="Schijlen E."/>
            <person name="Repin R."/>
            <person name="Schilthuizen M."/>
            <person name="Schranz E."/>
            <person name="Heidstra R."/>
            <person name="Miyata K."/>
            <person name="Fedorova E."/>
            <person name="Kohlen W."/>
            <person name="Bisseling T."/>
            <person name="Smit S."/>
            <person name="Geurts R."/>
        </authorList>
    </citation>
    <scope>NUCLEOTIDE SEQUENCE [LARGE SCALE GENOMIC DNA]</scope>
    <source>
        <strain evidence="2">cv. WU1-14</strain>
    </source>
</reference>
<gene>
    <name evidence="1" type="ORF">PanWU01x14_213490</name>
</gene>
<dbReference type="AlphaFoldDB" id="A0A2P5BSJ5"/>
<comment type="caution">
    <text evidence="1">The sequence shown here is derived from an EMBL/GenBank/DDBJ whole genome shotgun (WGS) entry which is preliminary data.</text>
</comment>
<organism evidence="1 2">
    <name type="scientific">Parasponia andersonii</name>
    <name type="common">Sponia andersonii</name>
    <dbReference type="NCBI Taxonomy" id="3476"/>
    <lineage>
        <taxon>Eukaryota</taxon>
        <taxon>Viridiplantae</taxon>
        <taxon>Streptophyta</taxon>
        <taxon>Embryophyta</taxon>
        <taxon>Tracheophyta</taxon>
        <taxon>Spermatophyta</taxon>
        <taxon>Magnoliopsida</taxon>
        <taxon>eudicotyledons</taxon>
        <taxon>Gunneridae</taxon>
        <taxon>Pentapetalae</taxon>
        <taxon>rosids</taxon>
        <taxon>fabids</taxon>
        <taxon>Rosales</taxon>
        <taxon>Cannabaceae</taxon>
        <taxon>Parasponia</taxon>
    </lineage>
</organism>
<sequence length="140" mass="16080">MASKAIRKTSRQQEDAINITRKDSRVLNFNHNKPLYVEAKVNDLKFKRAMTDNGSSINMIPWQTFKVAEIPKNRLVTQATLLVTFASNTYVTKGHINVDLQLGPIKAPTKFYVIEADVSYHSLLRRAWIHHNHVVRSTLH</sequence>
<keyword evidence="2" id="KW-1185">Reference proteome</keyword>
<dbReference type="EMBL" id="JXTB01000228">
    <property type="protein sequence ID" value="PON51779.1"/>
    <property type="molecule type" value="Genomic_DNA"/>
</dbReference>
<evidence type="ECO:0000313" key="2">
    <source>
        <dbReference type="Proteomes" id="UP000237105"/>
    </source>
</evidence>
<dbReference type="Gene3D" id="2.40.70.10">
    <property type="entry name" value="Acid Proteases"/>
    <property type="match status" value="1"/>
</dbReference>
<dbReference type="InterPro" id="IPR021109">
    <property type="entry name" value="Peptidase_aspartic_dom_sf"/>
</dbReference>
<proteinExistence type="predicted"/>
<accession>A0A2P5BSJ5</accession>
<dbReference type="PANTHER" id="PTHR33240">
    <property type="entry name" value="OS08G0508500 PROTEIN"/>
    <property type="match status" value="1"/>
</dbReference>
<dbReference type="Proteomes" id="UP000237105">
    <property type="component" value="Unassembled WGS sequence"/>
</dbReference>
<dbReference type="SUPFAM" id="SSF50630">
    <property type="entry name" value="Acid proteases"/>
    <property type="match status" value="1"/>
</dbReference>
<dbReference type="OrthoDB" id="1698455at2759"/>
<dbReference type="PANTHER" id="PTHR33240:SF8">
    <property type="entry name" value="OS03G0439900 PROTEIN"/>
    <property type="match status" value="1"/>
</dbReference>
<name>A0A2P5BSJ5_PARAD</name>
<evidence type="ECO:0000313" key="1">
    <source>
        <dbReference type="EMBL" id="PON51779.1"/>
    </source>
</evidence>
<protein>
    <submittedName>
        <fullName evidence="1">Aspartic peptidase domain containing protein</fullName>
    </submittedName>
</protein>